<proteinExistence type="predicted"/>
<evidence type="ECO:0000313" key="2">
    <source>
        <dbReference type="Proteomes" id="UP000177269"/>
    </source>
</evidence>
<organism evidence="1 2">
    <name type="scientific">Candidatus Taylorbacteria bacterium RIFCSPLOWO2_12_FULL_43_20</name>
    <dbReference type="NCBI Taxonomy" id="1802332"/>
    <lineage>
        <taxon>Bacteria</taxon>
        <taxon>Candidatus Tayloriibacteriota</taxon>
    </lineage>
</organism>
<protein>
    <submittedName>
        <fullName evidence="1">Uncharacterized protein</fullName>
    </submittedName>
</protein>
<dbReference type="EMBL" id="MHSK01000035">
    <property type="protein sequence ID" value="OHA41373.1"/>
    <property type="molecule type" value="Genomic_DNA"/>
</dbReference>
<evidence type="ECO:0000313" key="1">
    <source>
        <dbReference type="EMBL" id="OHA41373.1"/>
    </source>
</evidence>
<dbReference type="Proteomes" id="UP000177269">
    <property type="component" value="Unassembled WGS sequence"/>
</dbReference>
<name>A0A1G2NZB8_9BACT</name>
<sequence length="122" mass="13977">MKTHTINVIEYHPIWRSVAEVVAGVKRRGGQIMTDSELVMGWIARYNYHPIIVSVSHETKNSKAKIAFLARDRSENHILLSKLPYKECKRPVQESSLYREIAEWFEGEMEEDGMFAVAVGLG</sequence>
<comment type="caution">
    <text evidence="1">The sequence shown here is derived from an EMBL/GenBank/DDBJ whole genome shotgun (WGS) entry which is preliminary data.</text>
</comment>
<dbReference type="AlphaFoldDB" id="A0A1G2NZB8"/>
<reference evidence="1 2" key="1">
    <citation type="journal article" date="2016" name="Nat. Commun.">
        <title>Thousands of microbial genomes shed light on interconnected biogeochemical processes in an aquifer system.</title>
        <authorList>
            <person name="Anantharaman K."/>
            <person name="Brown C.T."/>
            <person name="Hug L.A."/>
            <person name="Sharon I."/>
            <person name="Castelle C.J."/>
            <person name="Probst A.J."/>
            <person name="Thomas B.C."/>
            <person name="Singh A."/>
            <person name="Wilkins M.J."/>
            <person name="Karaoz U."/>
            <person name="Brodie E.L."/>
            <person name="Williams K.H."/>
            <person name="Hubbard S.S."/>
            <person name="Banfield J.F."/>
        </authorList>
    </citation>
    <scope>NUCLEOTIDE SEQUENCE [LARGE SCALE GENOMIC DNA]</scope>
</reference>
<accession>A0A1G2NZB8</accession>
<gene>
    <name evidence="1" type="ORF">A3G52_04990</name>
</gene>